<name>A0ACB7ZL38_9ERIC</name>
<evidence type="ECO:0000313" key="1">
    <source>
        <dbReference type="EMBL" id="KAH7866305.1"/>
    </source>
</evidence>
<gene>
    <name evidence="1" type="ORF">Vadar_018558</name>
</gene>
<reference evidence="1 2" key="1">
    <citation type="journal article" date="2021" name="Hortic Res">
        <title>High-quality reference genome and annotation aids understanding of berry development for evergreen blueberry (Vaccinium darrowii).</title>
        <authorList>
            <person name="Yu J."/>
            <person name="Hulse-Kemp A.M."/>
            <person name="Babiker E."/>
            <person name="Staton M."/>
        </authorList>
    </citation>
    <scope>NUCLEOTIDE SEQUENCE [LARGE SCALE GENOMIC DNA]</scope>
    <source>
        <strain evidence="2">cv. NJ 8807/NJ 8810</strain>
        <tissue evidence="1">Young leaf</tissue>
    </source>
</reference>
<comment type="caution">
    <text evidence="1">The sequence shown here is derived from an EMBL/GenBank/DDBJ whole genome shotgun (WGS) entry which is preliminary data.</text>
</comment>
<dbReference type="Proteomes" id="UP000828048">
    <property type="component" value="Chromosome 9"/>
</dbReference>
<organism evidence="1 2">
    <name type="scientific">Vaccinium darrowii</name>
    <dbReference type="NCBI Taxonomy" id="229202"/>
    <lineage>
        <taxon>Eukaryota</taxon>
        <taxon>Viridiplantae</taxon>
        <taxon>Streptophyta</taxon>
        <taxon>Embryophyta</taxon>
        <taxon>Tracheophyta</taxon>
        <taxon>Spermatophyta</taxon>
        <taxon>Magnoliopsida</taxon>
        <taxon>eudicotyledons</taxon>
        <taxon>Gunneridae</taxon>
        <taxon>Pentapetalae</taxon>
        <taxon>asterids</taxon>
        <taxon>Ericales</taxon>
        <taxon>Ericaceae</taxon>
        <taxon>Vaccinioideae</taxon>
        <taxon>Vaccinieae</taxon>
        <taxon>Vaccinium</taxon>
    </lineage>
</organism>
<accession>A0ACB7ZL38</accession>
<dbReference type="EMBL" id="CM037159">
    <property type="protein sequence ID" value="KAH7866305.1"/>
    <property type="molecule type" value="Genomic_DNA"/>
</dbReference>
<proteinExistence type="predicted"/>
<protein>
    <submittedName>
        <fullName evidence="1">Uncharacterized protein</fullName>
    </submittedName>
</protein>
<sequence>MGNGNSEGEETADPIFARFPSSSLMRALQLAAEVELGRACPLRDGRASGLQRLLVLLISVLESAMASNTSGNATDRIALLDFKNHITQDPFQIMPSWNDSLHFCKWIGVKCNPTNGRVTILNLESQNLFGFIRPSIGNLTFLTGINLQNNSFHSEIPQEIDRLIRIQHLNLSFNSFTGKIPSNIAHCKELTVVYLDDNELFGLIPEQLSSLSNLIFLSLELNNFSGEIPSSIENLPSLNLLSLRRNNLQGVIPEEIGYLSKLGYFAFPSNEISDTIPLAIYNISSLYHFSVANYMLQGEIPQDVGHTLPNVKLFLGGINNFTGPILVSLSNASGLQMVDFSQNMIYGVRAIKFGNLEWVESHHRLSRSLQMFLEYSGLL</sequence>
<evidence type="ECO:0000313" key="2">
    <source>
        <dbReference type="Proteomes" id="UP000828048"/>
    </source>
</evidence>
<keyword evidence="2" id="KW-1185">Reference proteome</keyword>